<evidence type="ECO:0000313" key="10">
    <source>
        <dbReference type="Proteomes" id="UP000192678"/>
    </source>
</evidence>
<evidence type="ECO:0000256" key="4">
    <source>
        <dbReference type="ARBA" id="ARBA00022692"/>
    </source>
</evidence>
<feature type="domain" description="TonB-dependent receptor plug" evidence="8">
    <location>
        <begin position="226"/>
        <end position="333"/>
    </location>
</feature>
<dbReference type="InterPro" id="IPR012910">
    <property type="entry name" value="Plug_dom"/>
</dbReference>
<protein>
    <submittedName>
        <fullName evidence="9">TonB-linked outer membrane protein, SusC/RagA family</fullName>
    </submittedName>
</protein>
<accession>A0A1W2EPH7</accession>
<organism evidence="9 10">
    <name type="scientific">Pedobacter nyackensis</name>
    <dbReference type="NCBI Taxonomy" id="475255"/>
    <lineage>
        <taxon>Bacteria</taxon>
        <taxon>Pseudomonadati</taxon>
        <taxon>Bacteroidota</taxon>
        <taxon>Sphingobacteriia</taxon>
        <taxon>Sphingobacteriales</taxon>
        <taxon>Sphingobacteriaceae</taxon>
        <taxon>Pedobacter</taxon>
    </lineage>
</organism>
<dbReference type="AlphaFoldDB" id="A0A1W2EPH7"/>
<sequence>MKFKLKPGAIWSGMPKIFLVMKLIAIILFIALTELHASSFAQKISIRENNISIEKILLLIEKKSNYHFVYFSKLDVLKSKTLSVDFNDAPINAILDRCLSDLPVSYTIIQQTIALKENTTAITTPSEIVQRLKITGIVSDENGKPLPGVTIRLKGSAIGATSNNLGVFTLNVPGNKATLEFSSIGYESQSIDINGQTEIKVKLKSASSKLNEIVVVGYGTQSRKLVSSSISQVDGASLANQPVGTPGEALAGLAAGIQVQSDQGAKPGEAPTIRVRGISSLSSSNDPLYVVDGYPLESSANFTLLNPSDIESIEILKDAASASIYGSRAANGVILVTTKRGKVGKTVFALSSHTGVQTVTSLVDVLNRDEFISNMKDIYRINKGTYPSIFNTSPTTLPDVNWQEQIFRNAPISNIEFNASGGSDKIRFNASAGYFKQKGVLIGTEYSRTTVRLNLDADIIKNLKFGFSVSPSYTEQYRQPASGQFSGAGVSDQLIGVPGLLSNYNLPGPLNQALTMPPVVPVYRDNGDFAEAYDPALNYILPPASPFFPTNYFNPLNIITQAINRGRSFKTLSNAFLTYTPIKGLTLKTFIGATLENTLVHAYIPATMASSQSPMASFSNPSLVGIYASDNARNSFGWVWENTATFDKTYGKHHFNLLGLFSAQKYTSQINYTAGLPGTFVTTAVESPLASTNTIGTEGFDANDFVSYAGRLTYDYSKKYLLTAAIRQDGSSKFGPGNRYAVFPSFSLGWRLGEERFFKPIFEKIRVNELKLRGGYGKTGNANIGSFTYANSIALNKNYASGNTKIYGAQQTGFANPYLTWEKNTQTNFGVDLGVLENRITITVDYFNRISEGMLLNKALPAIVGYASSYKANLGKLNNKGLEFSANTNFSIGSVKWKVNANLSSYRTKVLDLGGPSALPAVAAIFGWNNAYQVKVGQPLGIMYGYTVLGVFKNTADLSSHPHVPGGNKVGDWIVKDQDGDGKVNANDITAIGHGLPDFTYGLTNSFQYKRFDLNVLIQGVQGVNIINGNLRQLLGGNGNLNTSKRYYQNYFDPAQPDRDVEFPKPANGSSIGTTNALVKNAVENGSYLRVRNITLGYQLNEALIRKVALKTLRVYVTGQNPFLITKYSGYNPEASVNGSDPTTPGVDQGTYPIARTFIVGINVGF</sequence>
<dbReference type="NCBIfam" id="TIGR04057">
    <property type="entry name" value="SusC_RagA_signa"/>
    <property type="match status" value="1"/>
</dbReference>
<reference evidence="9 10" key="1">
    <citation type="submission" date="2017-04" db="EMBL/GenBank/DDBJ databases">
        <authorList>
            <person name="Afonso C.L."/>
            <person name="Miller P.J."/>
            <person name="Scott M.A."/>
            <person name="Spackman E."/>
            <person name="Goraichik I."/>
            <person name="Dimitrov K.M."/>
            <person name="Suarez D.L."/>
            <person name="Swayne D.E."/>
        </authorList>
    </citation>
    <scope>NUCLEOTIDE SEQUENCE [LARGE SCALE GENOMIC DNA]</scope>
    <source>
        <strain evidence="9 10">DSM 19625</strain>
    </source>
</reference>
<comment type="subcellular location">
    <subcellularLocation>
        <location evidence="1 7">Cell outer membrane</location>
        <topology evidence="1 7">Multi-pass membrane protein</topology>
    </subcellularLocation>
</comment>
<dbReference type="InterPro" id="IPR023996">
    <property type="entry name" value="TonB-dep_OMP_SusC/RagA"/>
</dbReference>
<proteinExistence type="inferred from homology"/>
<evidence type="ECO:0000256" key="1">
    <source>
        <dbReference type="ARBA" id="ARBA00004571"/>
    </source>
</evidence>
<evidence type="ECO:0000256" key="7">
    <source>
        <dbReference type="PROSITE-ProRule" id="PRU01360"/>
    </source>
</evidence>
<dbReference type="Pfam" id="PF07715">
    <property type="entry name" value="Plug"/>
    <property type="match status" value="1"/>
</dbReference>
<dbReference type="InterPro" id="IPR008969">
    <property type="entry name" value="CarboxyPept-like_regulatory"/>
</dbReference>
<keyword evidence="6 7" id="KW-0998">Cell outer membrane</keyword>
<dbReference type="GO" id="GO:0009279">
    <property type="term" value="C:cell outer membrane"/>
    <property type="evidence" value="ECO:0007669"/>
    <property type="project" value="UniProtKB-SubCell"/>
</dbReference>
<dbReference type="InterPro" id="IPR037066">
    <property type="entry name" value="Plug_dom_sf"/>
</dbReference>
<comment type="similarity">
    <text evidence="7">Belongs to the TonB-dependent receptor family.</text>
</comment>
<dbReference type="PROSITE" id="PS00018">
    <property type="entry name" value="EF_HAND_1"/>
    <property type="match status" value="1"/>
</dbReference>
<dbReference type="Proteomes" id="UP000192678">
    <property type="component" value="Unassembled WGS sequence"/>
</dbReference>
<evidence type="ECO:0000256" key="5">
    <source>
        <dbReference type="ARBA" id="ARBA00023136"/>
    </source>
</evidence>
<gene>
    <name evidence="9" type="ORF">SAMN04488101_11465</name>
</gene>
<dbReference type="Gene3D" id="2.60.40.1120">
    <property type="entry name" value="Carboxypeptidase-like, regulatory domain"/>
    <property type="match status" value="1"/>
</dbReference>
<dbReference type="InterPro" id="IPR036942">
    <property type="entry name" value="Beta-barrel_TonB_sf"/>
</dbReference>
<evidence type="ECO:0000256" key="3">
    <source>
        <dbReference type="ARBA" id="ARBA00022452"/>
    </source>
</evidence>
<dbReference type="InterPro" id="IPR039426">
    <property type="entry name" value="TonB-dep_rcpt-like"/>
</dbReference>
<evidence type="ECO:0000256" key="6">
    <source>
        <dbReference type="ARBA" id="ARBA00023237"/>
    </source>
</evidence>
<dbReference type="Gene3D" id="2.170.130.10">
    <property type="entry name" value="TonB-dependent receptor, plug domain"/>
    <property type="match status" value="1"/>
</dbReference>
<keyword evidence="4 7" id="KW-0812">Transmembrane</keyword>
<evidence type="ECO:0000259" key="8">
    <source>
        <dbReference type="Pfam" id="PF07715"/>
    </source>
</evidence>
<dbReference type="Gene3D" id="2.40.170.20">
    <property type="entry name" value="TonB-dependent receptor, beta-barrel domain"/>
    <property type="match status" value="1"/>
</dbReference>
<evidence type="ECO:0000313" key="9">
    <source>
        <dbReference type="EMBL" id="SMD11643.1"/>
    </source>
</evidence>
<dbReference type="PROSITE" id="PS52016">
    <property type="entry name" value="TONB_DEPENDENT_REC_3"/>
    <property type="match status" value="1"/>
</dbReference>
<keyword evidence="10" id="KW-1185">Reference proteome</keyword>
<dbReference type="Pfam" id="PF13715">
    <property type="entry name" value="CarbopepD_reg_2"/>
    <property type="match status" value="1"/>
</dbReference>
<name>A0A1W2EPH7_9SPHI</name>
<dbReference type="EMBL" id="FWYB01000014">
    <property type="protein sequence ID" value="SMD11643.1"/>
    <property type="molecule type" value="Genomic_DNA"/>
</dbReference>
<keyword evidence="3 7" id="KW-1134">Transmembrane beta strand</keyword>
<keyword evidence="5 7" id="KW-0472">Membrane</keyword>
<dbReference type="InterPro" id="IPR023997">
    <property type="entry name" value="TonB-dep_OMP_SusC/RagA_CS"/>
</dbReference>
<keyword evidence="2 7" id="KW-0813">Transport</keyword>
<evidence type="ECO:0000256" key="2">
    <source>
        <dbReference type="ARBA" id="ARBA00022448"/>
    </source>
</evidence>
<dbReference type="SUPFAM" id="SSF56935">
    <property type="entry name" value="Porins"/>
    <property type="match status" value="1"/>
</dbReference>
<dbReference type="SUPFAM" id="SSF49464">
    <property type="entry name" value="Carboxypeptidase regulatory domain-like"/>
    <property type="match status" value="1"/>
</dbReference>
<dbReference type="InterPro" id="IPR018247">
    <property type="entry name" value="EF_Hand_1_Ca_BS"/>
</dbReference>
<dbReference type="STRING" id="475255.SAMN04488101_11465"/>
<dbReference type="NCBIfam" id="TIGR04056">
    <property type="entry name" value="OMP_RagA_SusC"/>
    <property type="match status" value="1"/>
</dbReference>